<evidence type="ECO:0000313" key="3">
    <source>
        <dbReference type="Proteomes" id="UP000242188"/>
    </source>
</evidence>
<dbReference type="AlphaFoldDB" id="A0A210QFP9"/>
<sequence length="62" mass="7321">MRLDSYSTSEDNPSNHTHEEDGFDYACSHLGRPLYTYLYHYDNGKEYDIFPAPKKPYHQCTT</sequence>
<reference evidence="2 3" key="1">
    <citation type="journal article" date="2017" name="Nat. Ecol. Evol.">
        <title>Scallop genome provides insights into evolution of bilaterian karyotype and development.</title>
        <authorList>
            <person name="Wang S."/>
            <person name="Zhang J."/>
            <person name="Jiao W."/>
            <person name="Li J."/>
            <person name="Xun X."/>
            <person name="Sun Y."/>
            <person name="Guo X."/>
            <person name="Huan P."/>
            <person name="Dong B."/>
            <person name="Zhang L."/>
            <person name="Hu X."/>
            <person name="Sun X."/>
            <person name="Wang J."/>
            <person name="Zhao C."/>
            <person name="Wang Y."/>
            <person name="Wang D."/>
            <person name="Huang X."/>
            <person name="Wang R."/>
            <person name="Lv J."/>
            <person name="Li Y."/>
            <person name="Zhang Z."/>
            <person name="Liu B."/>
            <person name="Lu W."/>
            <person name="Hui Y."/>
            <person name="Liang J."/>
            <person name="Zhou Z."/>
            <person name="Hou R."/>
            <person name="Li X."/>
            <person name="Liu Y."/>
            <person name="Li H."/>
            <person name="Ning X."/>
            <person name="Lin Y."/>
            <person name="Zhao L."/>
            <person name="Xing Q."/>
            <person name="Dou J."/>
            <person name="Li Y."/>
            <person name="Mao J."/>
            <person name="Guo H."/>
            <person name="Dou H."/>
            <person name="Li T."/>
            <person name="Mu C."/>
            <person name="Jiang W."/>
            <person name="Fu Q."/>
            <person name="Fu X."/>
            <person name="Miao Y."/>
            <person name="Liu J."/>
            <person name="Yu Q."/>
            <person name="Li R."/>
            <person name="Liao H."/>
            <person name="Li X."/>
            <person name="Kong Y."/>
            <person name="Jiang Z."/>
            <person name="Chourrout D."/>
            <person name="Li R."/>
            <person name="Bao Z."/>
        </authorList>
    </citation>
    <scope>NUCLEOTIDE SEQUENCE [LARGE SCALE GENOMIC DNA]</scope>
    <source>
        <strain evidence="2 3">PY_sf001</strain>
    </source>
</reference>
<proteinExistence type="predicted"/>
<comment type="caution">
    <text evidence="2">The sequence shown here is derived from an EMBL/GenBank/DDBJ whole genome shotgun (WGS) entry which is preliminary data.</text>
</comment>
<dbReference type="OrthoDB" id="10015561at2759"/>
<keyword evidence="3" id="KW-1185">Reference proteome</keyword>
<organism evidence="2 3">
    <name type="scientific">Mizuhopecten yessoensis</name>
    <name type="common">Japanese scallop</name>
    <name type="synonym">Patinopecten yessoensis</name>
    <dbReference type="NCBI Taxonomy" id="6573"/>
    <lineage>
        <taxon>Eukaryota</taxon>
        <taxon>Metazoa</taxon>
        <taxon>Spiralia</taxon>
        <taxon>Lophotrochozoa</taxon>
        <taxon>Mollusca</taxon>
        <taxon>Bivalvia</taxon>
        <taxon>Autobranchia</taxon>
        <taxon>Pteriomorphia</taxon>
        <taxon>Pectinida</taxon>
        <taxon>Pectinoidea</taxon>
        <taxon>Pectinidae</taxon>
        <taxon>Mizuhopecten</taxon>
    </lineage>
</organism>
<accession>A0A210QFP9</accession>
<evidence type="ECO:0000313" key="2">
    <source>
        <dbReference type="EMBL" id="OWF47570.1"/>
    </source>
</evidence>
<evidence type="ECO:0000256" key="1">
    <source>
        <dbReference type="SAM" id="MobiDB-lite"/>
    </source>
</evidence>
<feature type="compositionally biased region" description="Polar residues" evidence="1">
    <location>
        <begin position="1"/>
        <end position="15"/>
    </location>
</feature>
<protein>
    <submittedName>
        <fullName evidence="2">Uncharacterized protein</fullName>
    </submittedName>
</protein>
<gene>
    <name evidence="2" type="ORF">KP79_PYT06774</name>
</gene>
<feature type="region of interest" description="Disordered" evidence="1">
    <location>
        <begin position="1"/>
        <end position="22"/>
    </location>
</feature>
<dbReference type="EMBL" id="NEDP02003858">
    <property type="protein sequence ID" value="OWF47570.1"/>
    <property type="molecule type" value="Genomic_DNA"/>
</dbReference>
<name>A0A210QFP9_MIZYE</name>
<dbReference type="Proteomes" id="UP000242188">
    <property type="component" value="Unassembled WGS sequence"/>
</dbReference>